<dbReference type="CDD" id="cd00191">
    <property type="entry name" value="TY"/>
    <property type="match status" value="1"/>
</dbReference>
<comment type="caution">
    <text evidence="5">Lacks conserved residue(s) required for the propagation of feature annotation.</text>
</comment>
<dbReference type="PANTHER" id="PTHR12352">
    <property type="entry name" value="SECRETED MODULAR CALCIUM-BINDING PROTEIN"/>
    <property type="match status" value="1"/>
</dbReference>
<dbReference type="GO" id="GO:0035592">
    <property type="term" value="P:establishment of protein localization to extracellular region"/>
    <property type="evidence" value="ECO:0007669"/>
    <property type="project" value="TreeGrafter"/>
</dbReference>
<comment type="subcellular location">
    <subcellularLocation>
        <location evidence="1">Secreted</location>
    </subcellularLocation>
</comment>
<evidence type="ECO:0000256" key="4">
    <source>
        <dbReference type="ARBA" id="ARBA00023157"/>
    </source>
</evidence>
<evidence type="ECO:0000256" key="3">
    <source>
        <dbReference type="ARBA" id="ARBA00022737"/>
    </source>
</evidence>
<evidence type="ECO:0000313" key="7">
    <source>
        <dbReference type="EMBL" id="KAK1882056.1"/>
    </source>
</evidence>
<evidence type="ECO:0000259" key="6">
    <source>
        <dbReference type="PROSITE" id="PS51162"/>
    </source>
</evidence>
<dbReference type="AlphaFoldDB" id="A0AAD9BE70"/>
<dbReference type="InterPro" id="IPR000716">
    <property type="entry name" value="Thyroglobulin_1"/>
</dbReference>
<dbReference type="Pfam" id="PF00086">
    <property type="entry name" value="Thyroglobulin_1"/>
    <property type="match status" value="1"/>
</dbReference>
<comment type="caution">
    <text evidence="7">The sequence shown here is derived from an EMBL/GenBank/DDBJ whole genome shotgun (WGS) entry which is preliminary data.</text>
</comment>
<dbReference type="SMART" id="SM00211">
    <property type="entry name" value="TY"/>
    <property type="match status" value="1"/>
</dbReference>
<dbReference type="PANTHER" id="PTHR12352:SF25">
    <property type="entry name" value="SPARC_OSTEONECTIN, CWCV AND KAZAL LIKE DOMAINS PROTEOGLYCAN 1"/>
    <property type="match status" value="1"/>
</dbReference>
<dbReference type="PROSITE" id="PS51162">
    <property type="entry name" value="THYROGLOBULIN_1_2"/>
    <property type="match status" value="1"/>
</dbReference>
<feature type="domain" description="Thyroglobulin type-1" evidence="6">
    <location>
        <begin position="1"/>
        <end position="45"/>
    </location>
</feature>
<organism evidence="7 8">
    <name type="scientific">Dissostichus eleginoides</name>
    <name type="common">Patagonian toothfish</name>
    <name type="synonym">Dissostichus amissus</name>
    <dbReference type="NCBI Taxonomy" id="100907"/>
    <lineage>
        <taxon>Eukaryota</taxon>
        <taxon>Metazoa</taxon>
        <taxon>Chordata</taxon>
        <taxon>Craniata</taxon>
        <taxon>Vertebrata</taxon>
        <taxon>Euteleostomi</taxon>
        <taxon>Actinopterygii</taxon>
        <taxon>Neopterygii</taxon>
        <taxon>Teleostei</taxon>
        <taxon>Neoteleostei</taxon>
        <taxon>Acanthomorphata</taxon>
        <taxon>Eupercaria</taxon>
        <taxon>Perciformes</taxon>
        <taxon>Notothenioidei</taxon>
        <taxon>Nototheniidae</taxon>
        <taxon>Dissostichus</taxon>
    </lineage>
</organism>
<dbReference type="Proteomes" id="UP001228049">
    <property type="component" value="Unassembled WGS sequence"/>
</dbReference>
<dbReference type="InterPro" id="IPR051950">
    <property type="entry name" value="Dev_reg/Prot_inhib"/>
</dbReference>
<dbReference type="GO" id="GO:0005615">
    <property type="term" value="C:extracellular space"/>
    <property type="evidence" value="ECO:0007669"/>
    <property type="project" value="TreeGrafter"/>
</dbReference>
<keyword evidence="3" id="KW-0677">Repeat</keyword>
<keyword evidence="8" id="KW-1185">Reference proteome</keyword>
<dbReference type="PROSITE" id="PS00484">
    <property type="entry name" value="THYROGLOBULIN_1_1"/>
    <property type="match status" value="1"/>
</dbReference>
<accession>A0AAD9BE70</accession>
<dbReference type="SUPFAM" id="SSF57610">
    <property type="entry name" value="Thyroglobulin type-1 domain"/>
    <property type="match status" value="1"/>
</dbReference>
<dbReference type="InterPro" id="IPR036857">
    <property type="entry name" value="Thyroglobulin_1_sf"/>
</dbReference>
<evidence type="ECO:0000256" key="2">
    <source>
        <dbReference type="ARBA" id="ARBA00022525"/>
    </source>
</evidence>
<gene>
    <name evidence="7" type="ORF">KUDE01_025218</name>
</gene>
<name>A0AAD9BE70_DISEL</name>
<proteinExistence type="predicted"/>
<feature type="disulfide bond" evidence="5">
    <location>
        <begin position="17"/>
        <end position="24"/>
    </location>
</feature>
<reference evidence="7" key="1">
    <citation type="submission" date="2023-04" db="EMBL/GenBank/DDBJ databases">
        <title>Chromosome-level genome of Chaenocephalus aceratus.</title>
        <authorList>
            <person name="Park H."/>
        </authorList>
    </citation>
    <scope>NUCLEOTIDE SEQUENCE</scope>
    <source>
        <strain evidence="7">DE</strain>
        <tissue evidence="7">Muscle</tissue>
    </source>
</reference>
<evidence type="ECO:0000256" key="1">
    <source>
        <dbReference type="ARBA" id="ARBA00004613"/>
    </source>
</evidence>
<evidence type="ECO:0000313" key="8">
    <source>
        <dbReference type="Proteomes" id="UP001228049"/>
    </source>
</evidence>
<evidence type="ECO:0000256" key="5">
    <source>
        <dbReference type="PROSITE-ProRule" id="PRU00500"/>
    </source>
</evidence>
<dbReference type="EMBL" id="JASDAP010000024">
    <property type="protein sequence ID" value="KAK1882056.1"/>
    <property type="molecule type" value="Genomic_DNA"/>
</dbReference>
<sequence>MYIPSCDEDGYYRKVQCDQSRGECWCVDQHGGEMMGTRIHGNPDCGKRDGGLGKHIFSQCNQHDVSYSQSYVLSVIETLQLYFLKNMNI</sequence>
<keyword evidence="2" id="KW-0964">Secreted</keyword>
<protein>
    <submittedName>
        <fullName evidence="7">Testican-2</fullName>
    </submittedName>
</protein>
<dbReference type="Gene3D" id="4.10.800.10">
    <property type="entry name" value="Thyroglobulin type-1"/>
    <property type="match status" value="1"/>
</dbReference>
<keyword evidence="4 5" id="KW-1015">Disulfide bond</keyword>